<feature type="region of interest" description="Disordered" evidence="16">
    <location>
        <begin position="2601"/>
        <end position="2620"/>
    </location>
</feature>
<dbReference type="CDD" id="cd01647">
    <property type="entry name" value="RT_LTR"/>
    <property type="match status" value="2"/>
</dbReference>
<dbReference type="InterPro" id="IPR056924">
    <property type="entry name" value="SH3_Tf2-1"/>
</dbReference>
<accession>A0A139WPG4</accession>
<evidence type="ECO:0000256" key="7">
    <source>
        <dbReference type="ARBA" id="ARBA00022750"/>
    </source>
</evidence>
<dbReference type="GO" id="GO:0008270">
    <property type="term" value="F:zinc ion binding"/>
    <property type="evidence" value="ECO:0007669"/>
    <property type="project" value="InterPro"/>
</dbReference>
<dbReference type="SMART" id="SM00384">
    <property type="entry name" value="AT_hook"/>
    <property type="match status" value="2"/>
</dbReference>
<feature type="domain" description="Integrase catalytic" evidence="18">
    <location>
        <begin position="1026"/>
        <end position="1190"/>
    </location>
</feature>
<dbReference type="Gene3D" id="1.10.340.70">
    <property type="match status" value="2"/>
</dbReference>
<keyword evidence="7" id="KW-0064">Aspartyl protease</keyword>
<sequence>MTQEQFQQLLLQIQGMAAQAPAPAPAPGAPRANPRHFTQCVARFDGTRSHAAVEEFITAATIFKEVEGIEDAEALAGLPLLLMKEANQWWSGTAFQPEGMPTDRYVTIQRDRLAQMTRHLDEEWQIDVVYGLLRHKIRDKIPRSDIGSFNELLNRARAIEENEKESAAGPVKSQKTNGTTTVKANGGKNRARCSFCRAFGHDVGECRKLKTNTTSGPPSAPNAIVPRVSTDIRCYGCQRPGVFRRNCPDCNPPTAPVSAPTTDPTGFCAINTSSQPRRRPTVNIEILGITGTALLDTAAGNSVASISLYQHLLRQGCTPRKEKVEATLADGGTRLMEVPTVTTNVKLAGKITKTTFIVLSTSEDTKTLLGADFIEDSGVIIDLKRQQFYFEQNPNEKVAFANDCATPTDEDIRTVFQATKVEFLSPLDPEYIANGYGPPPPDNSSMIPSVITPGGTWNIYQAPGGADYMLQDANEMLMHYDQYHDEYQTDLFATIPYKTEICSLELRPTEGQFLTTTEKHKINRLVKEYRDLFAEFGPPTPYATHRINTGDSLPVAVPPYRLTCEKRKVLQMEIERLLQQGIIEECDSAWASPVVMVPKANGTIRLCVDYRKLNAVTKPDVYPLPRLDDLLHATGKIGCITTLDLQAGYWQIQVEPGDRDKTSFICPFGLYRFTRMPFGLRNAPASFQRLMDKFKTGIPDVPILAYLDDLIIISPDGHTHIRHLRSTFDQLRRFQLRINRNKCLIGCSKLLYYEQPIQPNRLSYEPIAVLMHSVRLFSRGRAPTRRPVEYASRLLTSSERNYSTTEREALAIVWAISKFRGYVGENSTTVITDHQPLRWFMSLKTPTGRLARWALQLQPYNLVIEYTPGKANTIADFLSRPATEESSMICTVQIDLPARSDADIRNEQLKDPEVKKILDELMSSNPEIAQPWSSRGYVTNRGVLYRYSQADDYEEAQLVVPHHERLHIMKQHHDSPTGGHYGVDKTYSKIACRYYWPGMRRDVSDYLRTCIACQRYKASNLKPPGLLQTPVLQQRLEVISIDLFGPLPPSNCGEKWIFIVEDTCTRWVELFPLVDATAEMCAWTLLNDVCFRYGLPRRIISDNGSQFVSAIMQKLTFCLGISQSFTPVYHPEANPVERKNRDLKTQLAIQIGDNPHSTWPEKLPTIRFAMNTTPCSSTSVTPAFLMFGRELRTIDDVTNDLRHIVESETFVAEATPKLLLLSDTWKKARETHEDKQDHRKEAADRTRRTAPEFQPGDLVLVQLHTLSSSAKEFSSKLAPKRDGPYVILRRHGPTSYEIAAQDQPSQALGTYHSSQLTPYRGLEKEVPPPVVPIRRRGRPRKHNVQNQVEAPPRRSPRLNEMAIQMTQEQFQQLLLQIQGMAAQAPAPAPAPGAPRANPRHFTQCVARFDGTRSHAAVEEFITAATIFKEVEGIEDAEALAGLPLMKEANQWWSGVKNNVDTWDAAMQLIRNAFAPRRPNYRLFLEIFGEPQPEGMPTDRYVTIQRDRLAQMTRHLDEEWQIDVVYGLLRHKIRDKIPRSDIGSFNELLNRARAIEENEKESAAGPVKSQKTNGTTTVKANGGKNRARCSFCRAFGHDVGECRKLKTNTTSGPPSAPNAIVPRVSTDIRCYGCQRPGVFRRNCPDCNPPTAPVSAPTTDPTGFCAINTSIQPRRRPTVNIEILGITGTALLDTAAGNSVASISLYQHLLRQGCTPRKEKVEATLADGGTRLMEVPTVTTNVKLAGKITKTTFIVLSTSEDTKTLLGADFIEDSGVIIDLKHQQFYFEQNPNEKVAFANDCATPTDEDIRTVFQATKIEFLSPLDPEYIANGYGPPPPDNSSIIPSVITPGGTWNIYQAPGGADYMLQDANEMLMHYDQYHDEYQTDLFATIPYKTEICSLELRPTEGQFLTTTEKHEINRLVKEYRDLFAEFGPPTPYATHRINTGDSLPVAVPPYRLTCEKRKVLQMEIERLLQQGIIEECDSAWASPVVMVPKANGTIRLCVDYHKLNAVTKPDVYPLPRLDDLLHATGKIGCITTLDLQAGYWQIQVEPGDRDKTSFICPFGLYRFTRMPFGLRNAPASFQRLMDKFKTGIPDVPILAYLDDLIIISPDGHTHIRHLRSTFDQLRRFQLRINRNKCLIGCSEVRYLGHRISPSGIAPDEKKVEAIKQIPPPRNLKQLQSFLQTCSWFRRFIDQFASVARPLSELTKKNASWKWGNAQDEAFTTLKEKLTTAPILRAADPTQPFILRTDSSAYALGAALLQGEGPDERPVEYASRLLTSSERNYSTTEREALAIVWAISKFRGYVGENSTTVITDHQALRWLMSLKTPTGRLARWALQLQPYNLVIEYTPGKANTIADFLSRPATEESSMICTVQIDLPARSDADIRNEQLKDPEVKKILDELMSSNPEIAQPWSSRGYVTNRGVLYRYSQADDYEEAQLVVPHHERLHIMKQHHDSPTGGHYGVDKTYSKIACRYYWPGMRRDVSDYLRTCIACQRYKASNLKPPGLLQTPVLQQRLEVISIDLFGPLPPSNCGEKWIFIVEDTCTSTSVTPAFLMFGRELRTIDDVTNDLRHIVESETFVAEATPKLLLLSDTWKKARETHEDKQDHRKEAADRTRRTAPEFQPGDLVLVQLHTLSSSAKEFSSKLAPKRDGPYVILRRHGPTSYEIAAQDQPSQALGTYHSSQLTPYHGLEKEVPPPVVPIRRRGRPRKHNVQNQWIGTLHMVLRGRTVAIISTGSS</sequence>
<keyword evidence="10" id="KW-0460">Magnesium</keyword>
<dbReference type="Pfam" id="PF00078">
    <property type="entry name" value="RVT_1"/>
    <property type="match status" value="2"/>
</dbReference>
<feature type="domain" description="Reverse transcriptase" evidence="17">
    <location>
        <begin position="1973"/>
        <end position="2152"/>
    </location>
</feature>
<dbReference type="GO" id="GO:0004519">
    <property type="term" value="F:endonuclease activity"/>
    <property type="evidence" value="ECO:0007669"/>
    <property type="project" value="UniProtKB-KW"/>
</dbReference>
<evidence type="ECO:0000256" key="5">
    <source>
        <dbReference type="ARBA" id="ARBA00022722"/>
    </source>
</evidence>
<proteinExistence type="predicted"/>
<dbReference type="InterPro" id="IPR043128">
    <property type="entry name" value="Rev_trsase/Diguanyl_cyclase"/>
</dbReference>
<dbReference type="GO" id="GO:0006508">
    <property type="term" value="P:proteolysis"/>
    <property type="evidence" value="ECO:0007669"/>
    <property type="project" value="UniProtKB-KW"/>
</dbReference>
<dbReference type="SMART" id="SM00343">
    <property type="entry name" value="ZnF_C2HC"/>
    <property type="match status" value="4"/>
</dbReference>
<evidence type="ECO:0000256" key="8">
    <source>
        <dbReference type="ARBA" id="ARBA00022759"/>
    </source>
</evidence>
<dbReference type="EC" id="2.7.7.49" evidence="1"/>
<dbReference type="InterPro" id="IPR050951">
    <property type="entry name" value="Retrovirus_Pol_polyprotein"/>
</dbReference>
<dbReference type="SUPFAM" id="SSF50630">
    <property type="entry name" value="Acid proteases"/>
    <property type="match status" value="2"/>
</dbReference>
<evidence type="ECO:0000256" key="2">
    <source>
        <dbReference type="ARBA" id="ARBA00022670"/>
    </source>
</evidence>
<evidence type="ECO:0000256" key="14">
    <source>
        <dbReference type="ARBA" id="ARBA00023125"/>
    </source>
</evidence>
<evidence type="ECO:0000313" key="19">
    <source>
        <dbReference type="EMBL" id="KYB29880.1"/>
    </source>
</evidence>
<dbReference type="GO" id="GO:0006310">
    <property type="term" value="P:DNA recombination"/>
    <property type="evidence" value="ECO:0007669"/>
    <property type="project" value="UniProtKB-KW"/>
</dbReference>
<dbReference type="GO" id="GO:0004190">
    <property type="term" value="F:aspartic-type endopeptidase activity"/>
    <property type="evidence" value="ECO:0007669"/>
    <property type="project" value="UniProtKB-KW"/>
</dbReference>
<dbReference type="FunFam" id="1.10.340.70:FF:000001">
    <property type="entry name" value="Retrovirus-related Pol polyprotein from transposon gypsy-like Protein"/>
    <property type="match status" value="2"/>
</dbReference>
<feature type="region of interest" description="Disordered" evidence="16">
    <location>
        <begin position="161"/>
        <end position="186"/>
    </location>
</feature>
<evidence type="ECO:0000256" key="11">
    <source>
        <dbReference type="ARBA" id="ARBA00022908"/>
    </source>
</evidence>
<evidence type="ECO:0000256" key="12">
    <source>
        <dbReference type="ARBA" id="ARBA00022918"/>
    </source>
</evidence>
<feature type="compositionally biased region" description="Basic residues" evidence="16">
    <location>
        <begin position="1333"/>
        <end position="1343"/>
    </location>
</feature>
<dbReference type="PANTHER" id="PTHR37984:SF5">
    <property type="entry name" value="PROTEIN NYNRIN-LIKE"/>
    <property type="match status" value="1"/>
</dbReference>
<dbReference type="InterPro" id="IPR000477">
    <property type="entry name" value="RT_dom"/>
</dbReference>
<dbReference type="Pfam" id="PF24626">
    <property type="entry name" value="SH3_Tf2-1"/>
    <property type="match status" value="2"/>
</dbReference>
<dbReference type="InterPro" id="IPR001878">
    <property type="entry name" value="Znf_CCHC"/>
</dbReference>
<dbReference type="InParanoid" id="A0A139WPG4"/>
<dbReference type="PROSITE" id="PS50994">
    <property type="entry name" value="INTEGRASE"/>
    <property type="match status" value="1"/>
</dbReference>
<dbReference type="InterPro" id="IPR043502">
    <property type="entry name" value="DNA/RNA_pol_sf"/>
</dbReference>
<evidence type="ECO:0000256" key="9">
    <source>
        <dbReference type="ARBA" id="ARBA00022801"/>
    </source>
</evidence>
<feature type="region of interest" description="Disordered" evidence="16">
    <location>
        <begin position="1322"/>
        <end position="1353"/>
    </location>
</feature>
<evidence type="ECO:0000256" key="1">
    <source>
        <dbReference type="ARBA" id="ARBA00012493"/>
    </source>
</evidence>
<dbReference type="CDD" id="cd09274">
    <property type="entry name" value="RNase_HI_RT_Ty3"/>
    <property type="match status" value="2"/>
</dbReference>
<dbReference type="GO" id="GO:0003887">
    <property type="term" value="F:DNA-directed DNA polymerase activity"/>
    <property type="evidence" value="ECO:0007669"/>
    <property type="project" value="UniProtKB-KW"/>
</dbReference>
<feature type="compositionally biased region" description="Polar residues" evidence="16">
    <location>
        <begin position="1568"/>
        <end position="1578"/>
    </location>
</feature>
<dbReference type="InterPro" id="IPR041373">
    <property type="entry name" value="RT_RNaseH"/>
</dbReference>
<keyword evidence="8" id="KW-0255">Endonuclease</keyword>
<organism evidence="19 20">
    <name type="scientific">Tribolium castaneum</name>
    <name type="common">Red flour beetle</name>
    <dbReference type="NCBI Taxonomy" id="7070"/>
    <lineage>
        <taxon>Eukaryota</taxon>
        <taxon>Metazoa</taxon>
        <taxon>Ecdysozoa</taxon>
        <taxon>Arthropoda</taxon>
        <taxon>Hexapoda</taxon>
        <taxon>Insecta</taxon>
        <taxon>Pterygota</taxon>
        <taxon>Neoptera</taxon>
        <taxon>Endopterygota</taxon>
        <taxon>Coleoptera</taxon>
        <taxon>Polyphaga</taxon>
        <taxon>Cucujiformia</taxon>
        <taxon>Tenebrionidae</taxon>
        <taxon>Tenebrionidae incertae sedis</taxon>
        <taxon>Tribolium</taxon>
    </lineage>
</organism>
<dbReference type="OMA" id="IQTPYNA"/>
<dbReference type="SUPFAM" id="SSF53098">
    <property type="entry name" value="Ribonuclease H-like"/>
    <property type="match status" value="1"/>
</dbReference>
<feature type="domain" description="Reverse transcriptase" evidence="17">
    <location>
        <begin position="578"/>
        <end position="769"/>
    </location>
</feature>
<dbReference type="FunFam" id="3.30.70.270:FF:000020">
    <property type="entry name" value="Transposon Tf2-6 polyprotein-like Protein"/>
    <property type="match status" value="1"/>
</dbReference>
<dbReference type="Gene3D" id="2.40.70.10">
    <property type="entry name" value="Acid Proteases"/>
    <property type="match status" value="2"/>
</dbReference>
<feature type="region of interest" description="Disordered" evidence="16">
    <location>
        <begin position="1229"/>
        <end position="1248"/>
    </location>
</feature>
<evidence type="ECO:0000259" key="17">
    <source>
        <dbReference type="PROSITE" id="PS50878"/>
    </source>
</evidence>
<keyword evidence="11" id="KW-0229">DNA integration</keyword>
<dbReference type="Gene3D" id="3.10.10.10">
    <property type="entry name" value="HIV Type 1 Reverse Transcriptase, subunit A, domain 1"/>
    <property type="match status" value="2"/>
</dbReference>
<dbReference type="Gene3D" id="3.30.420.10">
    <property type="entry name" value="Ribonuclease H-like superfamily/Ribonuclease H"/>
    <property type="match status" value="1"/>
</dbReference>
<evidence type="ECO:0000256" key="15">
    <source>
        <dbReference type="ARBA" id="ARBA00023172"/>
    </source>
</evidence>
<protein>
    <recommendedName>
        <fullName evidence="1">RNA-directed DNA polymerase</fullName>
        <ecNumber evidence="1">2.7.7.49</ecNumber>
    </recommendedName>
</protein>
<dbReference type="InterPro" id="IPR017956">
    <property type="entry name" value="AT_hook_DNA-bd_motif"/>
</dbReference>
<feature type="compositionally biased region" description="Polar residues" evidence="16">
    <location>
        <begin position="173"/>
        <end position="183"/>
    </location>
</feature>
<feature type="region of interest" description="Disordered" evidence="16">
    <location>
        <begin position="1556"/>
        <end position="1579"/>
    </location>
</feature>
<reference evidence="19 20" key="2">
    <citation type="journal article" date="2010" name="Nucleic Acids Res.">
        <title>BeetleBase in 2010: revisions to provide comprehensive genomic information for Tribolium castaneum.</title>
        <authorList>
            <person name="Kim H.S."/>
            <person name="Murphy T."/>
            <person name="Xia J."/>
            <person name="Caragea D."/>
            <person name="Park Y."/>
            <person name="Beeman R.W."/>
            <person name="Lorenzen M.D."/>
            <person name="Butcher S."/>
            <person name="Manak J.R."/>
            <person name="Brown S.J."/>
        </authorList>
    </citation>
    <scope>GENOME REANNOTATION</scope>
    <source>
        <strain evidence="19 20">Georgia GA2</strain>
    </source>
</reference>
<dbReference type="PANTHER" id="PTHR37984">
    <property type="entry name" value="PROTEIN CBG26694"/>
    <property type="match status" value="1"/>
</dbReference>
<keyword evidence="12" id="KW-0695">RNA-directed DNA polymerase</keyword>
<dbReference type="GO" id="GO:0003964">
    <property type="term" value="F:RNA-directed DNA polymerase activity"/>
    <property type="evidence" value="ECO:0007669"/>
    <property type="project" value="UniProtKB-KW"/>
</dbReference>
<evidence type="ECO:0000259" key="18">
    <source>
        <dbReference type="PROSITE" id="PS50994"/>
    </source>
</evidence>
<keyword evidence="14" id="KW-0238">DNA-binding</keyword>
<dbReference type="FunFam" id="3.10.10.10:FF:000007">
    <property type="entry name" value="Retrovirus-related Pol polyprotein from transposon 17.6-like Protein"/>
    <property type="match status" value="2"/>
</dbReference>
<evidence type="ECO:0000256" key="16">
    <source>
        <dbReference type="SAM" id="MobiDB-lite"/>
    </source>
</evidence>
<evidence type="ECO:0000256" key="10">
    <source>
        <dbReference type="ARBA" id="ARBA00022842"/>
    </source>
</evidence>
<dbReference type="PROSITE" id="PS50878">
    <property type="entry name" value="RT_POL"/>
    <property type="match status" value="2"/>
</dbReference>
<dbReference type="InterPro" id="IPR021109">
    <property type="entry name" value="Peptidase_aspartic_dom_sf"/>
</dbReference>
<dbReference type="EMBL" id="KQ971307">
    <property type="protein sequence ID" value="KYB29880.1"/>
    <property type="molecule type" value="Genomic_DNA"/>
</dbReference>
<dbReference type="SUPFAM" id="SSF56672">
    <property type="entry name" value="DNA/RNA polymerases"/>
    <property type="match status" value="2"/>
</dbReference>
<gene>
    <name evidence="19" type="primary">AUGUSTUS-3.0.2_34535</name>
    <name evidence="19" type="ORF">TcasGA2_TC034535</name>
</gene>
<dbReference type="FunFam" id="3.10.20.370:FF:000001">
    <property type="entry name" value="Retrovirus-related Pol polyprotein from transposon 17.6-like protein"/>
    <property type="match status" value="1"/>
</dbReference>
<dbReference type="InterPro" id="IPR041588">
    <property type="entry name" value="Integrase_H2C2"/>
</dbReference>
<name>A0A139WPG4_TRICA</name>
<dbReference type="GO" id="GO:0042575">
    <property type="term" value="C:DNA polymerase complex"/>
    <property type="evidence" value="ECO:0007669"/>
    <property type="project" value="UniProtKB-ARBA"/>
</dbReference>
<reference evidence="19 20" key="1">
    <citation type="journal article" date="2008" name="Nature">
        <title>The genome of the model beetle and pest Tribolium castaneum.</title>
        <authorList>
            <consortium name="Tribolium Genome Sequencing Consortium"/>
            <person name="Richards S."/>
            <person name="Gibbs R.A."/>
            <person name="Weinstock G.M."/>
            <person name="Brown S.J."/>
            <person name="Denell R."/>
            <person name="Beeman R.W."/>
            <person name="Gibbs R."/>
            <person name="Beeman R.W."/>
            <person name="Brown S.J."/>
            <person name="Bucher G."/>
            <person name="Friedrich M."/>
            <person name="Grimmelikhuijzen C.J."/>
            <person name="Klingler M."/>
            <person name="Lorenzen M."/>
            <person name="Richards S."/>
            <person name="Roth S."/>
            <person name="Schroder R."/>
            <person name="Tautz D."/>
            <person name="Zdobnov E.M."/>
            <person name="Muzny D."/>
            <person name="Gibbs R.A."/>
            <person name="Weinstock G.M."/>
            <person name="Attaway T."/>
            <person name="Bell S."/>
            <person name="Buhay C.J."/>
            <person name="Chandrabose M.N."/>
            <person name="Chavez D."/>
            <person name="Clerk-Blankenburg K.P."/>
            <person name="Cree A."/>
            <person name="Dao M."/>
            <person name="Davis C."/>
            <person name="Chacko J."/>
            <person name="Dinh H."/>
            <person name="Dugan-Rocha S."/>
            <person name="Fowler G."/>
            <person name="Garner T.T."/>
            <person name="Garnes J."/>
            <person name="Gnirke A."/>
            <person name="Hawes A."/>
            <person name="Hernandez J."/>
            <person name="Hines S."/>
            <person name="Holder M."/>
            <person name="Hume J."/>
            <person name="Jhangiani S.N."/>
            <person name="Joshi V."/>
            <person name="Khan Z.M."/>
            <person name="Jackson L."/>
            <person name="Kovar C."/>
            <person name="Kowis A."/>
            <person name="Lee S."/>
            <person name="Lewis L.R."/>
            <person name="Margolis J."/>
            <person name="Morgan M."/>
            <person name="Nazareth L.V."/>
            <person name="Nguyen N."/>
            <person name="Okwuonu G."/>
            <person name="Parker D."/>
            <person name="Richards S."/>
            <person name="Ruiz S.J."/>
            <person name="Santibanez J."/>
            <person name="Savard J."/>
            <person name="Scherer S.E."/>
            <person name="Schneider B."/>
            <person name="Sodergren E."/>
            <person name="Tautz D."/>
            <person name="Vattahil S."/>
            <person name="Villasana D."/>
            <person name="White C.S."/>
            <person name="Wright R."/>
            <person name="Park Y."/>
            <person name="Beeman R.W."/>
            <person name="Lord J."/>
            <person name="Oppert B."/>
            <person name="Lorenzen M."/>
            <person name="Brown S."/>
            <person name="Wang L."/>
            <person name="Savard J."/>
            <person name="Tautz D."/>
            <person name="Richards S."/>
            <person name="Weinstock G."/>
            <person name="Gibbs R.A."/>
            <person name="Liu Y."/>
            <person name="Worley K."/>
            <person name="Weinstock G."/>
            <person name="Elsik C.G."/>
            <person name="Reese J.T."/>
            <person name="Elhaik E."/>
            <person name="Landan G."/>
            <person name="Graur D."/>
            <person name="Arensburger P."/>
            <person name="Atkinson P."/>
            <person name="Beeman R.W."/>
            <person name="Beidler J."/>
            <person name="Brown S.J."/>
            <person name="Demuth J.P."/>
            <person name="Drury D.W."/>
            <person name="Du Y.Z."/>
            <person name="Fujiwara H."/>
            <person name="Lorenzen M."/>
            <person name="Maselli V."/>
            <person name="Osanai M."/>
            <person name="Park Y."/>
            <person name="Robertson H.M."/>
            <person name="Tu Z."/>
            <person name="Wang J.J."/>
            <person name="Wang S."/>
            <person name="Richards S."/>
            <person name="Song H."/>
            <person name="Zhang L."/>
            <person name="Sodergren E."/>
            <person name="Werner D."/>
            <person name="Stanke M."/>
            <person name="Morgenstern B."/>
            <person name="Solovyev V."/>
            <person name="Kosarev P."/>
            <person name="Brown G."/>
            <person name="Chen H.C."/>
            <person name="Ermolaeva O."/>
            <person name="Hlavina W."/>
            <person name="Kapustin Y."/>
            <person name="Kiryutin B."/>
            <person name="Kitts P."/>
            <person name="Maglott D."/>
            <person name="Pruitt K."/>
            <person name="Sapojnikov V."/>
            <person name="Souvorov A."/>
            <person name="Mackey A.J."/>
            <person name="Waterhouse R.M."/>
            <person name="Wyder S."/>
            <person name="Zdobnov E.M."/>
            <person name="Zdobnov E.M."/>
            <person name="Wyder S."/>
            <person name="Kriventseva E.V."/>
            <person name="Kadowaki T."/>
            <person name="Bork P."/>
            <person name="Aranda M."/>
            <person name="Bao R."/>
            <person name="Beermann A."/>
            <person name="Berns N."/>
            <person name="Bolognesi R."/>
            <person name="Bonneton F."/>
            <person name="Bopp D."/>
            <person name="Brown S.J."/>
            <person name="Bucher G."/>
            <person name="Butts T."/>
            <person name="Chaumot A."/>
            <person name="Denell R.E."/>
            <person name="Ferrier D.E."/>
            <person name="Friedrich M."/>
            <person name="Gordon C.M."/>
            <person name="Jindra M."/>
            <person name="Klingler M."/>
            <person name="Lan Q."/>
            <person name="Lattorff H.M."/>
            <person name="Laudet V."/>
            <person name="von Levetsow C."/>
            <person name="Liu Z."/>
            <person name="Lutz R."/>
            <person name="Lynch J.A."/>
            <person name="da Fonseca R.N."/>
            <person name="Posnien N."/>
            <person name="Reuter R."/>
            <person name="Roth S."/>
            <person name="Savard J."/>
            <person name="Schinko J.B."/>
            <person name="Schmitt C."/>
            <person name="Schoppmeier M."/>
            <person name="Schroder R."/>
            <person name="Shippy T.D."/>
            <person name="Simonnet F."/>
            <person name="Marques-Souza H."/>
            <person name="Tautz D."/>
            <person name="Tomoyasu Y."/>
            <person name="Trauner J."/>
            <person name="Van der Zee M."/>
            <person name="Vervoort M."/>
            <person name="Wittkopp N."/>
            <person name="Wimmer E.A."/>
            <person name="Yang X."/>
            <person name="Jones A.K."/>
            <person name="Sattelle D.B."/>
            <person name="Ebert P.R."/>
            <person name="Nelson D."/>
            <person name="Scott J.G."/>
            <person name="Beeman R.W."/>
            <person name="Muthukrishnan S."/>
            <person name="Kramer K.J."/>
            <person name="Arakane Y."/>
            <person name="Beeman R.W."/>
            <person name="Zhu Q."/>
            <person name="Hogenkamp D."/>
            <person name="Dixit R."/>
            <person name="Oppert B."/>
            <person name="Jiang H."/>
            <person name="Zou Z."/>
            <person name="Marshall J."/>
            <person name="Elpidina E."/>
            <person name="Vinokurov K."/>
            <person name="Oppert C."/>
            <person name="Zou Z."/>
            <person name="Evans J."/>
            <person name="Lu Z."/>
            <person name="Zhao P."/>
            <person name="Sumathipala N."/>
            <person name="Altincicek B."/>
            <person name="Vilcinskas A."/>
            <person name="Williams M."/>
            <person name="Hultmark D."/>
            <person name="Hetru C."/>
            <person name="Jiang H."/>
            <person name="Grimmelikhuijzen C.J."/>
            <person name="Hauser F."/>
            <person name="Cazzamali G."/>
            <person name="Williamson M."/>
            <person name="Park Y."/>
            <person name="Li B."/>
            <person name="Tanaka Y."/>
            <person name="Predel R."/>
            <person name="Neupert S."/>
            <person name="Schachtner J."/>
            <person name="Verleyen P."/>
            <person name="Raible F."/>
            <person name="Bork P."/>
            <person name="Friedrich M."/>
            <person name="Walden K.K."/>
            <person name="Robertson H.M."/>
            <person name="Angeli S."/>
            <person name="Foret S."/>
            <person name="Bucher G."/>
            <person name="Schuetz S."/>
            <person name="Maleszka R."/>
            <person name="Wimmer E.A."/>
            <person name="Beeman R.W."/>
            <person name="Lorenzen M."/>
            <person name="Tomoyasu Y."/>
            <person name="Miller S.C."/>
            <person name="Grossmann D."/>
            <person name="Bucher G."/>
        </authorList>
    </citation>
    <scope>NUCLEOTIDE SEQUENCE [LARGE SCALE GENOMIC DNA]</scope>
    <source>
        <strain evidence="19 20">Georgia GA2</strain>
    </source>
</reference>
<dbReference type="GO" id="GO:0003677">
    <property type="term" value="F:DNA binding"/>
    <property type="evidence" value="ECO:0007669"/>
    <property type="project" value="UniProtKB-KW"/>
</dbReference>
<evidence type="ECO:0000256" key="3">
    <source>
        <dbReference type="ARBA" id="ARBA00022679"/>
    </source>
</evidence>
<keyword evidence="13" id="KW-0239">DNA-directed DNA polymerase</keyword>
<dbReference type="Pfam" id="PF00665">
    <property type="entry name" value="rve"/>
    <property type="match status" value="1"/>
</dbReference>
<keyword evidence="20" id="KW-1185">Reference proteome</keyword>
<keyword evidence="3" id="KW-0808">Transferase</keyword>
<evidence type="ECO:0000256" key="13">
    <source>
        <dbReference type="ARBA" id="ARBA00022932"/>
    </source>
</evidence>
<dbReference type="Gene3D" id="3.10.20.370">
    <property type="match status" value="1"/>
</dbReference>
<keyword evidence="5" id="KW-0540">Nuclease</keyword>
<dbReference type="Gene3D" id="3.30.70.270">
    <property type="match status" value="3"/>
</dbReference>
<dbReference type="Proteomes" id="UP000007266">
    <property type="component" value="Linkage group 1"/>
</dbReference>
<dbReference type="FunFam" id="3.30.420.10:FF:000032">
    <property type="entry name" value="Retrovirus-related Pol polyprotein from transposon 297-like Protein"/>
    <property type="match status" value="1"/>
</dbReference>
<keyword evidence="6" id="KW-0479">Metal-binding</keyword>
<dbReference type="InterPro" id="IPR036397">
    <property type="entry name" value="RNaseH_sf"/>
</dbReference>
<dbReference type="InterPro" id="IPR001584">
    <property type="entry name" value="Integrase_cat-core"/>
</dbReference>
<keyword evidence="15" id="KW-0233">DNA recombination</keyword>
<dbReference type="Pfam" id="PF17921">
    <property type="entry name" value="Integrase_H2C2"/>
    <property type="match status" value="2"/>
</dbReference>
<dbReference type="InterPro" id="IPR012337">
    <property type="entry name" value="RNaseH-like_sf"/>
</dbReference>
<dbReference type="Pfam" id="PF17917">
    <property type="entry name" value="RT_RNaseH"/>
    <property type="match status" value="2"/>
</dbReference>
<evidence type="ECO:0000313" key="20">
    <source>
        <dbReference type="Proteomes" id="UP000007266"/>
    </source>
</evidence>
<evidence type="ECO:0000256" key="4">
    <source>
        <dbReference type="ARBA" id="ARBA00022695"/>
    </source>
</evidence>
<keyword evidence="2" id="KW-0645">Protease</keyword>
<evidence type="ECO:0000256" key="6">
    <source>
        <dbReference type="ARBA" id="ARBA00022723"/>
    </source>
</evidence>
<keyword evidence="4" id="KW-0548">Nucleotidyltransferase</keyword>
<keyword evidence="9" id="KW-0378">Hydrolase</keyword>
<dbReference type="GO" id="GO:0015074">
    <property type="term" value="P:DNA integration"/>
    <property type="evidence" value="ECO:0007669"/>
    <property type="project" value="UniProtKB-KW"/>
</dbReference>